<dbReference type="PANTHER" id="PTHR10545">
    <property type="entry name" value="DIAMINE N-ACETYLTRANSFERASE"/>
    <property type="match status" value="1"/>
</dbReference>
<name>A0ABW0RDE6_9BACL</name>
<dbReference type="GO" id="GO:0016746">
    <property type="term" value="F:acyltransferase activity"/>
    <property type="evidence" value="ECO:0007669"/>
    <property type="project" value="UniProtKB-KW"/>
</dbReference>
<reference evidence="5" key="1">
    <citation type="journal article" date="2019" name="Int. J. Syst. Evol. Microbiol.">
        <title>The Global Catalogue of Microorganisms (GCM) 10K type strain sequencing project: providing services to taxonomists for standard genome sequencing and annotation.</title>
        <authorList>
            <consortium name="The Broad Institute Genomics Platform"/>
            <consortium name="The Broad Institute Genome Sequencing Center for Infectious Disease"/>
            <person name="Wu L."/>
            <person name="Ma J."/>
        </authorList>
    </citation>
    <scope>NUCLEOTIDE SEQUENCE [LARGE SCALE GENOMIC DNA]</scope>
    <source>
        <strain evidence="5">CCUG 56331</strain>
    </source>
</reference>
<evidence type="ECO:0000313" key="4">
    <source>
        <dbReference type="EMBL" id="MFC5542596.1"/>
    </source>
</evidence>
<accession>A0ABW0RDE6</accession>
<comment type="caution">
    <text evidence="4">The sequence shown here is derived from an EMBL/GenBank/DDBJ whole genome shotgun (WGS) entry which is preliminary data.</text>
</comment>
<protein>
    <submittedName>
        <fullName evidence="4">GNAT family N-acetyltransferase</fullName>
        <ecNumber evidence="4">2.3.1.-</ecNumber>
    </submittedName>
</protein>
<evidence type="ECO:0000313" key="5">
    <source>
        <dbReference type="Proteomes" id="UP001595978"/>
    </source>
</evidence>
<sequence>MIRKMKKEDADIFYYLAEQFYASDAVLHPIPKKHHIDAFNEIMRSSVYLEGYIFEYNDQPVGYAITSKMYSQEAGGIMLWIDEIYILEEYRSKGLGKEFFHYLKTTLDSSIVRLRLEVEKENERAIELYKSLGFGPLAYDQMILDIKDGSRK</sequence>
<dbReference type="PANTHER" id="PTHR10545:SF29">
    <property type="entry name" value="GH14572P-RELATED"/>
    <property type="match status" value="1"/>
</dbReference>
<dbReference type="Pfam" id="PF00583">
    <property type="entry name" value="Acetyltransf_1"/>
    <property type="match status" value="1"/>
</dbReference>
<dbReference type="EC" id="2.3.1.-" evidence="4"/>
<evidence type="ECO:0000256" key="1">
    <source>
        <dbReference type="ARBA" id="ARBA00022679"/>
    </source>
</evidence>
<dbReference type="Gene3D" id="3.40.630.30">
    <property type="match status" value="1"/>
</dbReference>
<evidence type="ECO:0000259" key="3">
    <source>
        <dbReference type="PROSITE" id="PS51186"/>
    </source>
</evidence>
<dbReference type="Proteomes" id="UP001595978">
    <property type="component" value="Unassembled WGS sequence"/>
</dbReference>
<feature type="domain" description="N-acetyltransferase" evidence="3">
    <location>
        <begin position="1"/>
        <end position="147"/>
    </location>
</feature>
<dbReference type="InterPro" id="IPR051016">
    <property type="entry name" value="Diverse_Substrate_AcTransf"/>
</dbReference>
<dbReference type="InterPro" id="IPR000182">
    <property type="entry name" value="GNAT_dom"/>
</dbReference>
<keyword evidence="1 4" id="KW-0808">Transferase</keyword>
<gene>
    <name evidence="4" type="ORF">ACFPOH_12860</name>
</gene>
<proteinExistence type="predicted"/>
<dbReference type="InterPro" id="IPR016181">
    <property type="entry name" value="Acyl_CoA_acyltransferase"/>
</dbReference>
<dbReference type="PROSITE" id="PS51186">
    <property type="entry name" value="GNAT"/>
    <property type="match status" value="1"/>
</dbReference>
<evidence type="ECO:0000256" key="2">
    <source>
        <dbReference type="ARBA" id="ARBA00023315"/>
    </source>
</evidence>
<keyword evidence="2 4" id="KW-0012">Acyltransferase</keyword>
<organism evidence="4 5">
    <name type="scientific">Ureibacillus suwonensis</name>
    <dbReference type="NCBI Taxonomy" id="313007"/>
    <lineage>
        <taxon>Bacteria</taxon>
        <taxon>Bacillati</taxon>
        <taxon>Bacillota</taxon>
        <taxon>Bacilli</taxon>
        <taxon>Bacillales</taxon>
        <taxon>Caryophanaceae</taxon>
        <taxon>Ureibacillus</taxon>
    </lineage>
</organism>
<dbReference type="SUPFAM" id="SSF55729">
    <property type="entry name" value="Acyl-CoA N-acyltransferases (Nat)"/>
    <property type="match status" value="1"/>
</dbReference>
<keyword evidence="5" id="KW-1185">Reference proteome</keyword>
<dbReference type="RefSeq" id="WP_390310001.1">
    <property type="nucleotide sequence ID" value="NZ_JBHSNQ010000171.1"/>
</dbReference>
<dbReference type="EMBL" id="JBHSNQ010000171">
    <property type="protein sequence ID" value="MFC5542596.1"/>
    <property type="molecule type" value="Genomic_DNA"/>
</dbReference>
<dbReference type="CDD" id="cd04301">
    <property type="entry name" value="NAT_SF"/>
    <property type="match status" value="1"/>
</dbReference>